<feature type="compositionally biased region" description="Polar residues" evidence="1">
    <location>
        <begin position="56"/>
        <end position="78"/>
    </location>
</feature>
<protein>
    <submittedName>
        <fullName evidence="2">Uncharacterized protein</fullName>
    </submittedName>
</protein>
<sequence length="92" mass="10301">MDPDKELRMNLKVEKAKYPDLHEHLSKLPEGVRCEEVRYLTRLALEMRKGGLSHAPTASSAQQQPSAEKTTNSVSPNASILDMSGLNNDFYN</sequence>
<reference evidence="2" key="1">
    <citation type="submission" date="2021-07" db="EMBL/GenBank/DDBJ databases">
        <title>Neiella marina sp. nov., isolated from the intestinal content of sea cucumber Apostichopus japonicus.</title>
        <authorList>
            <person name="Bai X."/>
        </authorList>
    </citation>
    <scope>NUCLEOTIDE SEQUENCE</scope>
    <source>
        <strain evidence="2">126</strain>
    </source>
</reference>
<accession>A0ABS7EGI4</accession>
<feature type="region of interest" description="Disordered" evidence="1">
    <location>
        <begin position="50"/>
        <end position="92"/>
    </location>
</feature>
<keyword evidence="3" id="KW-1185">Reference proteome</keyword>
<name>A0ABS7EGI4_9GAMM</name>
<organism evidence="2 3">
    <name type="scientific">Neiella holothuriorum</name>
    <dbReference type="NCBI Taxonomy" id="2870530"/>
    <lineage>
        <taxon>Bacteria</taxon>
        <taxon>Pseudomonadati</taxon>
        <taxon>Pseudomonadota</taxon>
        <taxon>Gammaproteobacteria</taxon>
        <taxon>Alteromonadales</taxon>
        <taxon>Echinimonadaceae</taxon>
        <taxon>Neiella</taxon>
    </lineage>
</organism>
<evidence type="ECO:0000256" key="1">
    <source>
        <dbReference type="SAM" id="MobiDB-lite"/>
    </source>
</evidence>
<dbReference type="Proteomes" id="UP001166251">
    <property type="component" value="Unassembled WGS sequence"/>
</dbReference>
<gene>
    <name evidence="2" type="ORF">K0504_10075</name>
</gene>
<evidence type="ECO:0000313" key="3">
    <source>
        <dbReference type="Proteomes" id="UP001166251"/>
    </source>
</evidence>
<dbReference type="RefSeq" id="WP_220104068.1">
    <property type="nucleotide sequence ID" value="NZ_JAHZSS010000010.1"/>
</dbReference>
<proteinExistence type="predicted"/>
<dbReference type="EMBL" id="JAHZSS010000010">
    <property type="protein sequence ID" value="MBW8191385.1"/>
    <property type="molecule type" value="Genomic_DNA"/>
</dbReference>
<evidence type="ECO:0000313" key="2">
    <source>
        <dbReference type="EMBL" id="MBW8191385.1"/>
    </source>
</evidence>
<comment type="caution">
    <text evidence="2">The sequence shown here is derived from an EMBL/GenBank/DDBJ whole genome shotgun (WGS) entry which is preliminary data.</text>
</comment>